<dbReference type="InParanoid" id="A0A2R6RUN5"/>
<sequence>MGICGSKSNGGARRGRKVKKSNYVSRERKLGDRSTAADRSSFYNPKFQAANAEAFFDPAMPIESDCDEDFHSVQDAFNDVLSQRGSDNESISARFSYHVSTSFRTVPDQQFKPNGVAVGNLESNVEGEGSKNEKKINIPLKDVDPQSKSNDPQDETRTTVLLDIDSTQCVDQSGPLHNCGLLPNTCLPFLASAVPSEEKRQPQSPTTPGSRKKVASLFSFKRRDEQAASTLLSPKALLKRPIAGSQVPYCPLEKKMSDCWSPIEPSTFKVRGQNYLRDKKKFFAPNAAAFYPFGVDVFVSPRKIDHIARFVELPIINSSGDVPTLLVVNLQIPLYPATIFQNEYDGEGMSYVLYFKLSENYSKELPLHFQENIRRLIDDEVERVRGFPLDTVAPFRERLKILGRVANMEDLHLSAAERKLMNAYNEKPVLSRPQHEFYLGENYFEIDLDIHRFSYIPRKGFEAFQDRLKLSIMDFGLTIQGNKAEDLPEHLLCCLRLKEINHANYSQLGF</sequence>
<dbReference type="OrthoDB" id="9970435at2759"/>
<dbReference type="Gramene" id="PSS33721">
    <property type="protein sequence ID" value="PSS33721"/>
    <property type="gene ID" value="CEY00_Acc04121"/>
</dbReference>
<protein>
    <submittedName>
        <fullName evidence="3">Protein ENHANCED DISEASE RESISTANCE like</fullName>
    </submittedName>
</protein>
<dbReference type="Pfam" id="PF07059">
    <property type="entry name" value="EDR2_C"/>
    <property type="match status" value="1"/>
</dbReference>
<dbReference type="STRING" id="1590841.A0A2R6RUN5"/>
<organism evidence="3 4">
    <name type="scientific">Actinidia chinensis var. chinensis</name>
    <name type="common">Chinese soft-hair kiwi</name>
    <dbReference type="NCBI Taxonomy" id="1590841"/>
    <lineage>
        <taxon>Eukaryota</taxon>
        <taxon>Viridiplantae</taxon>
        <taxon>Streptophyta</taxon>
        <taxon>Embryophyta</taxon>
        <taxon>Tracheophyta</taxon>
        <taxon>Spermatophyta</taxon>
        <taxon>Magnoliopsida</taxon>
        <taxon>eudicotyledons</taxon>
        <taxon>Gunneridae</taxon>
        <taxon>Pentapetalae</taxon>
        <taxon>asterids</taxon>
        <taxon>Ericales</taxon>
        <taxon>Actinidiaceae</taxon>
        <taxon>Actinidia</taxon>
    </lineage>
</organism>
<reference evidence="3 4" key="1">
    <citation type="submission" date="2017-07" db="EMBL/GenBank/DDBJ databases">
        <title>An improved, manually edited Actinidia chinensis var. chinensis (kiwifruit) genome highlights the challenges associated with draft genomes and gene prediction in plants.</title>
        <authorList>
            <person name="Pilkington S."/>
            <person name="Crowhurst R."/>
            <person name="Hilario E."/>
            <person name="Nardozza S."/>
            <person name="Fraser L."/>
            <person name="Peng Y."/>
            <person name="Gunaseelan K."/>
            <person name="Simpson R."/>
            <person name="Tahir J."/>
            <person name="Deroles S."/>
            <person name="Templeton K."/>
            <person name="Luo Z."/>
            <person name="Davy M."/>
            <person name="Cheng C."/>
            <person name="Mcneilage M."/>
            <person name="Scaglione D."/>
            <person name="Liu Y."/>
            <person name="Zhang Q."/>
            <person name="Datson P."/>
            <person name="De Silva N."/>
            <person name="Gardiner S."/>
            <person name="Bassett H."/>
            <person name="Chagne D."/>
            <person name="Mccallum J."/>
            <person name="Dzierzon H."/>
            <person name="Deng C."/>
            <person name="Wang Y.-Y."/>
            <person name="Barron N."/>
            <person name="Manako K."/>
            <person name="Bowen J."/>
            <person name="Foster T."/>
            <person name="Erridge Z."/>
            <person name="Tiffin H."/>
            <person name="Waite C."/>
            <person name="Davies K."/>
            <person name="Grierson E."/>
            <person name="Laing W."/>
            <person name="Kirk R."/>
            <person name="Chen X."/>
            <person name="Wood M."/>
            <person name="Montefiori M."/>
            <person name="Brummell D."/>
            <person name="Schwinn K."/>
            <person name="Catanach A."/>
            <person name="Fullerton C."/>
            <person name="Li D."/>
            <person name="Meiyalaghan S."/>
            <person name="Nieuwenhuizen N."/>
            <person name="Read N."/>
            <person name="Prakash R."/>
            <person name="Hunter D."/>
            <person name="Zhang H."/>
            <person name="Mckenzie M."/>
            <person name="Knabel M."/>
            <person name="Harris A."/>
            <person name="Allan A."/>
            <person name="Chen A."/>
            <person name="Janssen B."/>
            <person name="Plunkett B."/>
            <person name="Dwamena C."/>
            <person name="Voogd C."/>
            <person name="Leif D."/>
            <person name="Lafferty D."/>
            <person name="Souleyre E."/>
            <person name="Varkonyi-Gasic E."/>
            <person name="Gambi F."/>
            <person name="Hanley J."/>
            <person name="Yao J.-L."/>
            <person name="Cheung J."/>
            <person name="David K."/>
            <person name="Warren B."/>
            <person name="Marsh K."/>
            <person name="Snowden K."/>
            <person name="Lin-Wang K."/>
            <person name="Brian L."/>
            <person name="Martinez-Sanchez M."/>
            <person name="Wang M."/>
            <person name="Ileperuma N."/>
            <person name="Macnee N."/>
            <person name="Campin R."/>
            <person name="Mcatee P."/>
            <person name="Drummond R."/>
            <person name="Espley R."/>
            <person name="Ireland H."/>
            <person name="Wu R."/>
            <person name="Atkinson R."/>
            <person name="Karunairetnam S."/>
            <person name="Bulley S."/>
            <person name="Chunkath S."/>
            <person name="Hanley Z."/>
            <person name="Storey R."/>
            <person name="Thrimawithana A."/>
            <person name="Thomson S."/>
            <person name="David C."/>
            <person name="Testolin R."/>
        </authorList>
    </citation>
    <scope>NUCLEOTIDE SEQUENCE [LARGE SCALE GENOMIC DNA]</scope>
    <source>
        <strain evidence="4">cv. Red5</strain>
        <tissue evidence="3">Young leaf</tissue>
    </source>
</reference>
<dbReference type="EMBL" id="NKQK01000003">
    <property type="protein sequence ID" value="PSS33721.1"/>
    <property type="molecule type" value="Genomic_DNA"/>
</dbReference>
<evidence type="ECO:0000313" key="4">
    <source>
        <dbReference type="Proteomes" id="UP000241394"/>
    </source>
</evidence>
<proteinExistence type="predicted"/>
<feature type="region of interest" description="Disordered" evidence="1">
    <location>
        <begin position="1"/>
        <end position="38"/>
    </location>
</feature>
<feature type="domain" description="Protein ENHANCED DISEASE RESISTANCE 2 C-terminal" evidence="2">
    <location>
        <begin position="260"/>
        <end position="501"/>
    </location>
</feature>
<dbReference type="Proteomes" id="UP000241394">
    <property type="component" value="Chromosome LG3"/>
</dbReference>
<evidence type="ECO:0000256" key="1">
    <source>
        <dbReference type="SAM" id="MobiDB-lite"/>
    </source>
</evidence>
<dbReference type="PANTHER" id="PTHR31558:SF19">
    <property type="entry name" value="PROTEIN ENHANCED DISEASE RESISTANCE 2 C-TERMINAL DOMAIN-CONTAINING PROTEIN"/>
    <property type="match status" value="1"/>
</dbReference>
<feature type="compositionally biased region" description="Basic and acidic residues" evidence="1">
    <location>
        <begin position="128"/>
        <end position="145"/>
    </location>
</feature>
<evidence type="ECO:0000259" key="2">
    <source>
        <dbReference type="Pfam" id="PF07059"/>
    </source>
</evidence>
<dbReference type="OMA" id="QMLSFKW"/>
<gene>
    <name evidence="3" type="ORF">CEY00_Acc04121</name>
</gene>
<evidence type="ECO:0000313" key="3">
    <source>
        <dbReference type="EMBL" id="PSS33721.1"/>
    </source>
</evidence>
<dbReference type="AlphaFoldDB" id="A0A2R6RUN5"/>
<name>A0A2R6RUN5_ACTCC</name>
<feature type="region of interest" description="Disordered" evidence="1">
    <location>
        <begin position="120"/>
        <end position="155"/>
    </location>
</feature>
<reference evidence="4" key="2">
    <citation type="journal article" date="2018" name="BMC Genomics">
        <title>A manually annotated Actinidia chinensis var. chinensis (kiwifruit) genome highlights the challenges associated with draft genomes and gene prediction in plants.</title>
        <authorList>
            <person name="Pilkington S.M."/>
            <person name="Crowhurst R."/>
            <person name="Hilario E."/>
            <person name="Nardozza S."/>
            <person name="Fraser L."/>
            <person name="Peng Y."/>
            <person name="Gunaseelan K."/>
            <person name="Simpson R."/>
            <person name="Tahir J."/>
            <person name="Deroles S.C."/>
            <person name="Templeton K."/>
            <person name="Luo Z."/>
            <person name="Davy M."/>
            <person name="Cheng C."/>
            <person name="McNeilage M."/>
            <person name="Scaglione D."/>
            <person name="Liu Y."/>
            <person name="Zhang Q."/>
            <person name="Datson P."/>
            <person name="De Silva N."/>
            <person name="Gardiner S.E."/>
            <person name="Bassett H."/>
            <person name="Chagne D."/>
            <person name="McCallum J."/>
            <person name="Dzierzon H."/>
            <person name="Deng C."/>
            <person name="Wang Y.Y."/>
            <person name="Barron L."/>
            <person name="Manako K."/>
            <person name="Bowen J."/>
            <person name="Foster T.M."/>
            <person name="Erridge Z.A."/>
            <person name="Tiffin H."/>
            <person name="Waite C.N."/>
            <person name="Davies K.M."/>
            <person name="Grierson E.P."/>
            <person name="Laing W.A."/>
            <person name="Kirk R."/>
            <person name="Chen X."/>
            <person name="Wood M."/>
            <person name="Montefiori M."/>
            <person name="Brummell D.A."/>
            <person name="Schwinn K.E."/>
            <person name="Catanach A."/>
            <person name="Fullerton C."/>
            <person name="Li D."/>
            <person name="Meiyalaghan S."/>
            <person name="Nieuwenhuizen N."/>
            <person name="Read N."/>
            <person name="Prakash R."/>
            <person name="Hunter D."/>
            <person name="Zhang H."/>
            <person name="McKenzie M."/>
            <person name="Knabel M."/>
            <person name="Harris A."/>
            <person name="Allan A.C."/>
            <person name="Gleave A."/>
            <person name="Chen A."/>
            <person name="Janssen B.J."/>
            <person name="Plunkett B."/>
            <person name="Ampomah-Dwamena C."/>
            <person name="Voogd C."/>
            <person name="Leif D."/>
            <person name="Lafferty D."/>
            <person name="Souleyre E.J.F."/>
            <person name="Varkonyi-Gasic E."/>
            <person name="Gambi F."/>
            <person name="Hanley J."/>
            <person name="Yao J.L."/>
            <person name="Cheung J."/>
            <person name="David K.M."/>
            <person name="Warren B."/>
            <person name="Marsh K."/>
            <person name="Snowden K.C."/>
            <person name="Lin-Wang K."/>
            <person name="Brian L."/>
            <person name="Martinez-Sanchez M."/>
            <person name="Wang M."/>
            <person name="Ileperuma N."/>
            <person name="Macnee N."/>
            <person name="Campin R."/>
            <person name="McAtee P."/>
            <person name="Drummond R.S.M."/>
            <person name="Espley R.V."/>
            <person name="Ireland H.S."/>
            <person name="Wu R."/>
            <person name="Atkinson R.G."/>
            <person name="Karunairetnam S."/>
            <person name="Bulley S."/>
            <person name="Chunkath S."/>
            <person name="Hanley Z."/>
            <person name="Storey R."/>
            <person name="Thrimawithana A.H."/>
            <person name="Thomson S."/>
            <person name="David C."/>
            <person name="Testolin R."/>
            <person name="Huang H."/>
            <person name="Hellens R.P."/>
            <person name="Schaffer R.J."/>
        </authorList>
    </citation>
    <scope>NUCLEOTIDE SEQUENCE [LARGE SCALE GENOMIC DNA]</scope>
    <source>
        <strain evidence="4">cv. Red5</strain>
    </source>
</reference>
<accession>A0A2R6RUN5</accession>
<feature type="compositionally biased region" description="Basic and acidic residues" evidence="1">
    <location>
        <begin position="25"/>
        <end position="36"/>
    </location>
</feature>
<dbReference type="PANTHER" id="PTHR31558">
    <property type="entry name" value="CW14 PROTEIN"/>
    <property type="match status" value="1"/>
</dbReference>
<keyword evidence="4" id="KW-1185">Reference proteome</keyword>
<comment type="caution">
    <text evidence="3">The sequence shown here is derived from an EMBL/GenBank/DDBJ whole genome shotgun (WGS) entry which is preliminary data.</text>
</comment>
<dbReference type="InterPro" id="IPR009769">
    <property type="entry name" value="EDR2_C"/>
</dbReference>